<keyword evidence="3" id="KW-1185">Reference proteome</keyword>
<dbReference type="EMBL" id="LFZO01000142">
    <property type="protein sequence ID" value="KXT12706.1"/>
    <property type="molecule type" value="Genomic_DNA"/>
</dbReference>
<organism evidence="2 3">
    <name type="scientific">Pseudocercospora musae</name>
    <dbReference type="NCBI Taxonomy" id="113226"/>
    <lineage>
        <taxon>Eukaryota</taxon>
        <taxon>Fungi</taxon>
        <taxon>Dikarya</taxon>
        <taxon>Ascomycota</taxon>
        <taxon>Pezizomycotina</taxon>
        <taxon>Dothideomycetes</taxon>
        <taxon>Dothideomycetidae</taxon>
        <taxon>Mycosphaerellales</taxon>
        <taxon>Mycosphaerellaceae</taxon>
        <taxon>Pseudocercospora</taxon>
    </lineage>
</organism>
<evidence type="ECO:0000313" key="3">
    <source>
        <dbReference type="Proteomes" id="UP000073492"/>
    </source>
</evidence>
<name>A0A139IDM0_9PEZI</name>
<dbReference type="OrthoDB" id="10577728at2759"/>
<accession>A0A139IDM0</accession>
<feature type="region of interest" description="Disordered" evidence="1">
    <location>
        <begin position="79"/>
        <end position="154"/>
    </location>
</feature>
<protein>
    <submittedName>
        <fullName evidence="2">Uncharacterized protein</fullName>
    </submittedName>
</protein>
<comment type="caution">
    <text evidence="2">The sequence shown here is derived from an EMBL/GenBank/DDBJ whole genome shotgun (WGS) entry which is preliminary data.</text>
</comment>
<proteinExistence type="predicted"/>
<evidence type="ECO:0000256" key="1">
    <source>
        <dbReference type="SAM" id="MobiDB-lite"/>
    </source>
</evidence>
<evidence type="ECO:0000313" key="2">
    <source>
        <dbReference type="EMBL" id="KXT12706.1"/>
    </source>
</evidence>
<reference evidence="2 3" key="1">
    <citation type="submission" date="2015-07" db="EMBL/GenBank/DDBJ databases">
        <title>Comparative genomics of the Sigatoka disease complex on banana suggests a link between parallel evolutionary changes in Pseudocercospora fijiensis and Pseudocercospora eumusae and increased virulence on the banana host.</title>
        <authorList>
            <person name="Chang T.-C."/>
            <person name="Salvucci A."/>
            <person name="Crous P.W."/>
            <person name="Stergiopoulos I."/>
        </authorList>
    </citation>
    <scope>NUCLEOTIDE SEQUENCE [LARGE SCALE GENOMIC DNA]</scope>
    <source>
        <strain evidence="2 3">CBS 116634</strain>
    </source>
</reference>
<sequence>MLSLPTMRPLMGVTGYTATEAETSVGPIVPSLMHSGKYNTFCRAHLIICSFIINQSQHNQNICTSAQSRTPTNSRYINVFDPQPRDPPSGFMLSHAPQPRGPPTGYTFTMASLARGAGGAEKPQPRDPPLGRRCYRVAQDPKKPRPRDPPSARH</sequence>
<dbReference type="AlphaFoldDB" id="A0A139IDM0"/>
<gene>
    <name evidence="2" type="ORF">AC579_5225</name>
</gene>
<feature type="compositionally biased region" description="Basic and acidic residues" evidence="1">
    <location>
        <begin position="139"/>
        <end position="154"/>
    </location>
</feature>
<dbReference type="Proteomes" id="UP000073492">
    <property type="component" value="Unassembled WGS sequence"/>
</dbReference>